<dbReference type="Gene3D" id="1.10.760.10">
    <property type="entry name" value="Cytochrome c-like domain"/>
    <property type="match status" value="1"/>
</dbReference>
<proteinExistence type="predicted"/>
<feature type="domain" description="Cytochrome c" evidence="6">
    <location>
        <begin position="304"/>
        <end position="383"/>
    </location>
</feature>
<evidence type="ECO:0000256" key="4">
    <source>
        <dbReference type="PROSITE-ProRule" id="PRU00433"/>
    </source>
</evidence>
<reference evidence="7" key="1">
    <citation type="submission" date="2016-01" db="EMBL/GenBank/DDBJ databases">
        <authorList>
            <person name="Peeters C."/>
        </authorList>
    </citation>
    <scope>NUCLEOTIDE SEQUENCE [LARGE SCALE GENOMIC DNA]</scope>
    <source>
        <strain evidence="7">LMG 22937</strain>
    </source>
</reference>
<dbReference type="Proteomes" id="UP000054925">
    <property type="component" value="Unassembled WGS sequence"/>
</dbReference>
<keyword evidence="8" id="KW-1185">Reference proteome</keyword>
<evidence type="ECO:0000313" key="7">
    <source>
        <dbReference type="EMBL" id="SAL33932.1"/>
    </source>
</evidence>
<name>A0A158GPF8_9BURK</name>
<dbReference type="SUPFAM" id="SSF53850">
    <property type="entry name" value="Periplasmic binding protein-like II"/>
    <property type="match status" value="1"/>
</dbReference>
<evidence type="ECO:0000259" key="6">
    <source>
        <dbReference type="PROSITE" id="PS51007"/>
    </source>
</evidence>
<dbReference type="InterPro" id="IPR036909">
    <property type="entry name" value="Cyt_c-like_dom_sf"/>
</dbReference>
<dbReference type="GO" id="GO:0046872">
    <property type="term" value="F:metal ion binding"/>
    <property type="evidence" value="ECO:0007669"/>
    <property type="project" value="UniProtKB-KW"/>
</dbReference>
<sequence>MKTYLHQAAAASLLVAGAALVPTTSIAGVRVCTFPGSPSAALDRAVAREAFKTAGIAASIIEDGIGEGDDDGVSLKELHKTLGRSCDAIAGFPQSSVADGSGDAMVLSRDYLRSGYVSVTTVDPVAQRGRANVVAATYASPAQLIAVQEQDVKLDLENTPERTVEAVATGHATRAIVWYPAVVAYTLDHPKQRFNVSATTSPYAEWRLVFAFGAKNAALQPRIDAALTKMAADGRLTALTDAWALPDSARTAQASSTKYAYLDGPVRSTGIRRSGVLASATSLETGGFVKVAAAGGDVPSFDKGQVAHGKKLYSSACAKCHGADLGGVNAPALRGPSFAPAKDAHLTIGGIYGYMATNMPADRPGKMKDEEYADIMAFLLFSNGYSAGGSKLTADAARASATPLNAGNSQ</sequence>
<dbReference type="Pfam" id="PF13442">
    <property type="entry name" value="Cytochrome_CBB3"/>
    <property type="match status" value="1"/>
</dbReference>
<gene>
    <name evidence="7" type="ORF">AWB67_01349</name>
</gene>
<dbReference type="PROSITE" id="PS51007">
    <property type="entry name" value="CYTC"/>
    <property type="match status" value="1"/>
</dbReference>
<comment type="caution">
    <text evidence="7">The sequence shown here is derived from an EMBL/GenBank/DDBJ whole genome shotgun (WGS) entry which is preliminary data.</text>
</comment>
<keyword evidence="2 4" id="KW-0479">Metal-binding</keyword>
<evidence type="ECO:0000256" key="3">
    <source>
        <dbReference type="ARBA" id="ARBA00023004"/>
    </source>
</evidence>
<dbReference type="SUPFAM" id="SSF46626">
    <property type="entry name" value="Cytochrome c"/>
    <property type="match status" value="1"/>
</dbReference>
<dbReference type="Gene3D" id="3.40.190.10">
    <property type="entry name" value="Periplasmic binding protein-like II"/>
    <property type="match status" value="2"/>
</dbReference>
<evidence type="ECO:0000256" key="2">
    <source>
        <dbReference type="ARBA" id="ARBA00022723"/>
    </source>
</evidence>
<dbReference type="RefSeq" id="WP_087655459.1">
    <property type="nucleotide sequence ID" value="NZ_FCOL02000005.1"/>
</dbReference>
<feature type="signal peptide" evidence="5">
    <location>
        <begin position="1"/>
        <end position="27"/>
    </location>
</feature>
<dbReference type="InterPro" id="IPR009056">
    <property type="entry name" value="Cyt_c-like_dom"/>
</dbReference>
<evidence type="ECO:0000313" key="8">
    <source>
        <dbReference type="Proteomes" id="UP000054925"/>
    </source>
</evidence>
<feature type="chain" id="PRO_5011118336" evidence="5">
    <location>
        <begin position="28"/>
        <end position="410"/>
    </location>
</feature>
<keyword evidence="1 4" id="KW-0349">Heme</keyword>
<dbReference type="AlphaFoldDB" id="A0A158GPF8"/>
<evidence type="ECO:0000256" key="5">
    <source>
        <dbReference type="SAM" id="SignalP"/>
    </source>
</evidence>
<protein>
    <submittedName>
        <fullName evidence="7">Cytochrome c, class I</fullName>
    </submittedName>
</protein>
<dbReference type="GO" id="GO:0009055">
    <property type="term" value="F:electron transfer activity"/>
    <property type="evidence" value="ECO:0007669"/>
    <property type="project" value="InterPro"/>
</dbReference>
<dbReference type="OrthoDB" id="9779283at2"/>
<organism evidence="7 8">
    <name type="scientific">Caballeronia terrestris</name>
    <dbReference type="NCBI Taxonomy" id="1226301"/>
    <lineage>
        <taxon>Bacteria</taxon>
        <taxon>Pseudomonadati</taxon>
        <taxon>Pseudomonadota</taxon>
        <taxon>Betaproteobacteria</taxon>
        <taxon>Burkholderiales</taxon>
        <taxon>Burkholderiaceae</taxon>
        <taxon>Caballeronia</taxon>
    </lineage>
</organism>
<accession>A0A158GPF8</accession>
<dbReference type="GO" id="GO:0020037">
    <property type="term" value="F:heme binding"/>
    <property type="evidence" value="ECO:0007669"/>
    <property type="project" value="InterPro"/>
</dbReference>
<evidence type="ECO:0000256" key="1">
    <source>
        <dbReference type="ARBA" id="ARBA00022617"/>
    </source>
</evidence>
<keyword evidence="3 4" id="KW-0408">Iron</keyword>
<keyword evidence="5" id="KW-0732">Signal</keyword>
<dbReference type="EMBL" id="FCOL02000005">
    <property type="protein sequence ID" value="SAL33932.1"/>
    <property type="molecule type" value="Genomic_DNA"/>
</dbReference>